<keyword evidence="6" id="KW-1185">Reference proteome</keyword>
<accession>A0A3N0E5C8</accession>
<dbReference type="AlphaFoldDB" id="A0A3N0E5C8"/>
<evidence type="ECO:0000256" key="4">
    <source>
        <dbReference type="SAM" id="Phobius"/>
    </source>
</evidence>
<feature type="compositionally biased region" description="Basic and acidic residues" evidence="3">
    <location>
        <begin position="209"/>
        <end position="219"/>
    </location>
</feature>
<dbReference type="RefSeq" id="WP_123202512.1">
    <property type="nucleotide sequence ID" value="NZ_RJMB01000019.1"/>
</dbReference>
<feature type="region of interest" description="Disordered" evidence="3">
    <location>
        <begin position="197"/>
        <end position="241"/>
    </location>
</feature>
<dbReference type="InterPro" id="IPR000462">
    <property type="entry name" value="CDP-OH_P_trans"/>
</dbReference>
<evidence type="ECO:0000313" key="5">
    <source>
        <dbReference type="EMBL" id="RNL83035.1"/>
    </source>
</evidence>
<feature type="transmembrane region" description="Helical" evidence="4">
    <location>
        <begin position="301"/>
        <end position="322"/>
    </location>
</feature>
<feature type="transmembrane region" description="Helical" evidence="4">
    <location>
        <begin position="134"/>
        <end position="150"/>
    </location>
</feature>
<evidence type="ECO:0000256" key="3">
    <source>
        <dbReference type="SAM" id="MobiDB-lite"/>
    </source>
</evidence>
<dbReference type="GO" id="GO:0016780">
    <property type="term" value="F:phosphotransferase activity, for other substituted phosphate groups"/>
    <property type="evidence" value="ECO:0007669"/>
    <property type="project" value="InterPro"/>
</dbReference>
<feature type="transmembrane region" description="Helical" evidence="4">
    <location>
        <begin position="50"/>
        <end position="66"/>
    </location>
</feature>
<gene>
    <name evidence="5" type="ORF">EFW17_17650</name>
</gene>
<proteinExistence type="inferred from homology"/>
<evidence type="ECO:0000313" key="6">
    <source>
        <dbReference type="Proteomes" id="UP000269198"/>
    </source>
</evidence>
<evidence type="ECO:0000256" key="2">
    <source>
        <dbReference type="RuleBase" id="RU003750"/>
    </source>
</evidence>
<sequence length="377" mass="41425">MSDFTLSEVQERTYKSKDAWWTVYLVDPLASRLVVVAANRTSLTPNQLTLAALALGLGAAGCFAMASWPWLLAGALLFHLSFVLDCMDGKVARLKGNGTIFGSWLDYVFDRLRVLVCALALMGSQYVITGDQTFIWFAFGIVATDMFRYLNGPQMAKVRSGMRKRIARAIREAEQTSENEGQTALALREGHRLTSTLTAQQNDEVVDPEEGHGADREGDGTTYATASHPREESATQGTSAEVTRVQATELQRRFFTRFPWYAHFRDGLMRRRVRPHLVSGIEFQMGTFIIAPIVGTVSTPGMLAVIALSAAGMLAFEALLVYKLWLSTKEFTRVVEAIEAASPPVEDADAPATTGTAETQWEDGDVANATVVATRQR</sequence>
<dbReference type="Gene3D" id="1.20.120.1760">
    <property type="match status" value="1"/>
</dbReference>
<comment type="caution">
    <text evidence="5">The sequence shown here is derived from an EMBL/GenBank/DDBJ whole genome shotgun (WGS) entry which is preliminary data.</text>
</comment>
<dbReference type="GO" id="GO:0016020">
    <property type="term" value="C:membrane"/>
    <property type="evidence" value="ECO:0007669"/>
    <property type="project" value="InterPro"/>
</dbReference>
<dbReference type="InterPro" id="IPR048254">
    <property type="entry name" value="CDP_ALCOHOL_P_TRANSF_CS"/>
</dbReference>
<keyword evidence="1 2" id="KW-0808">Transferase</keyword>
<dbReference type="InterPro" id="IPR043130">
    <property type="entry name" value="CDP-OH_PTrfase_TM_dom"/>
</dbReference>
<reference evidence="5 6" key="1">
    <citation type="submission" date="2018-11" db="EMBL/GenBank/DDBJ databases">
        <title>The genome draft of YIM 96095.</title>
        <authorList>
            <person name="Tang S.-K."/>
            <person name="Chunyu W.-X."/>
            <person name="Feng Y.-Z."/>
        </authorList>
    </citation>
    <scope>NUCLEOTIDE SEQUENCE [LARGE SCALE GENOMIC DNA]</scope>
    <source>
        <strain evidence="5 6">YIM 96095</strain>
    </source>
</reference>
<protein>
    <submittedName>
        <fullName evidence="5">CDP-alcohol phosphatidyltransferase family protein</fullName>
    </submittedName>
</protein>
<evidence type="ECO:0000256" key="1">
    <source>
        <dbReference type="ARBA" id="ARBA00022679"/>
    </source>
</evidence>
<dbReference type="GO" id="GO:0008654">
    <property type="term" value="P:phospholipid biosynthetic process"/>
    <property type="evidence" value="ECO:0007669"/>
    <property type="project" value="InterPro"/>
</dbReference>
<dbReference type="EMBL" id="RJMB01000019">
    <property type="protein sequence ID" value="RNL83035.1"/>
    <property type="molecule type" value="Genomic_DNA"/>
</dbReference>
<keyword evidence="4" id="KW-0472">Membrane</keyword>
<keyword evidence="4" id="KW-0812">Transmembrane</keyword>
<dbReference type="Proteomes" id="UP000269198">
    <property type="component" value="Unassembled WGS sequence"/>
</dbReference>
<organism evidence="5 6">
    <name type="scientific">Halostreptopolyspora alba</name>
    <dbReference type="NCBI Taxonomy" id="2487137"/>
    <lineage>
        <taxon>Bacteria</taxon>
        <taxon>Bacillati</taxon>
        <taxon>Actinomycetota</taxon>
        <taxon>Actinomycetes</taxon>
        <taxon>Streptosporangiales</taxon>
        <taxon>Nocardiopsidaceae</taxon>
        <taxon>Halostreptopolyspora</taxon>
    </lineage>
</organism>
<dbReference type="Pfam" id="PF01066">
    <property type="entry name" value="CDP-OH_P_transf"/>
    <property type="match status" value="1"/>
</dbReference>
<comment type="similarity">
    <text evidence="2">Belongs to the CDP-alcohol phosphatidyltransferase class-I family.</text>
</comment>
<keyword evidence="4" id="KW-1133">Transmembrane helix</keyword>
<feature type="transmembrane region" description="Helical" evidence="4">
    <location>
        <begin position="20"/>
        <end position="38"/>
    </location>
</feature>
<feature type="transmembrane region" description="Helical" evidence="4">
    <location>
        <begin position="277"/>
        <end position="295"/>
    </location>
</feature>
<dbReference type="PROSITE" id="PS00379">
    <property type="entry name" value="CDP_ALCOHOL_P_TRANSF"/>
    <property type="match status" value="1"/>
</dbReference>
<dbReference type="OrthoDB" id="269185at2"/>
<name>A0A3N0E5C8_9ACTN</name>